<dbReference type="NCBIfam" id="TIGR01525">
    <property type="entry name" value="ATPase-IB_hvy"/>
    <property type="match status" value="1"/>
</dbReference>
<dbReference type="Gene3D" id="3.40.50.1000">
    <property type="entry name" value="HAD superfamily/HAD-like"/>
    <property type="match status" value="1"/>
</dbReference>
<dbReference type="Gene3D" id="2.70.150.10">
    <property type="entry name" value="Calcium-transporting ATPase, cytoplasmic transduction domain A"/>
    <property type="match status" value="1"/>
</dbReference>
<dbReference type="GO" id="GO:0140581">
    <property type="term" value="F:P-type monovalent copper transporter activity"/>
    <property type="evidence" value="ECO:0007669"/>
    <property type="project" value="UniProtKB-EC"/>
</dbReference>
<keyword evidence="14" id="KW-0186">Copper</keyword>
<evidence type="ECO:0000256" key="10">
    <source>
        <dbReference type="ARBA" id="ARBA00022840"/>
    </source>
</evidence>
<dbReference type="Pfam" id="PF00122">
    <property type="entry name" value="E1-E2_ATPase"/>
    <property type="match status" value="1"/>
</dbReference>
<dbReference type="InterPro" id="IPR008250">
    <property type="entry name" value="ATPase_P-typ_transduc_dom_A_sf"/>
</dbReference>
<evidence type="ECO:0000313" key="20">
    <source>
        <dbReference type="EMBL" id="KSA03350.1"/>
    </source>
</evidence>
<dbReference type="EMBL" id="LMYN01000010">
    <property type="protein sequence ID" value="KSA03350.1"/>
    <property type="molecule type" value="Genomic_DNA"/>
</dbReference>
<keyword evidence="15" id="KW-0406">Ion transport</keyword>
<keyword evidence="4" id="KW-0813">Transport</keyword>
<proteinExistence type="inferred from homology"/>
<dbReference type="GO" id="GO:0012505">
    <property type="term" value="C:endomembrane system"/>
    <property type="evidence" value="ECO:0007669"/>
    <property type="project" value="UniProtKB-SubCell"/>
</dbReference>
<evidence type="ECO:0000256" key="4">
    <source>
        <dbReference type="ARBA" id="ARBA00022448"/>
    </source>
</evidence>
<gene>
    <name evidence="20" type="ORF">AC631_00835</name>
</gene>
<dbReference type="InterPro" id="IPR006121">
    <property type="entry name" value="HMA_dom"/>
</dbReference>
<feature type="domain" description="HMA" evidence="19">
    <location>
        <begin position="84"/>
        <end position="148"/>
    </location>
</feature>
<evidence type="ECO:0000256" key="3">
    <source>
        <dbReference type="ARBA" id="ARBA00012517"/>
    </source>
</evidence>
<dbReference type="CDD" id="cd00371">
    <property type="entry name" value="HMA"/>
    <property type="match status" value="3"/>
</dbReference>
<dbReference type="GO" id="GO:0005507">
    <property type="term" value="F:copper ion binding"/>
    <property type="evidence" value="ECO:0007669"/>
    <property type="project" value="InterPro"/>
</dbReference>
<evidence type="ECO:0000256" key="13">
    <source>
        <dbReference type="ARBA" id="ARBA00022989"/>
    </source>
</evidence>
<feature type="transmembrane region" description="Helical" evidence="18">
    <location>
        <begin position="1091"/>
        <end position="1112"/>
    </location>
</feature>
<dbReference type="InterPro" id="IPR023214">
    <property type="entry name" value="HAD_sf"/>
</dbReference>
<keyword evidence="13 18" id="KW-1133">Transmembrane helix</keyword>
<dbReference type="InterPro" id="IPR018303">
    <property type="entry name" value="ATPase_P-typ_P_site"/>
</dbReference>
<feature type="transmembrane region" description="Helical" evidence="18">
    <location>
        <begin position="416"/>
        <end position="440"/>
    </location>
</feature>
<dbReference type="InterPro" id="IPR027256">
    <property type="entry name" value="P-typ_ATPase_IB"/>
</dbReference>
<dbReference type="RefSeq" id="XP_015469452.1">
    <property type="nucleotide sequence ID" value="XM_015609665.1"/>
</dbReference>
<dbReference type="GeneID" id="26837844"/>
<dbReference type="NCBIfam" id="TIGR00003">
    <property type="entry name" value="copper ion binding protein"/>
    <property type="match status" value="1"/>
</dbReference>
<dbReference type="FunFam" id="3.30.70.100:FF:000043">
    <property type="entry name" value="Copper-transporting ATPase 2"/>
    <property type="match status" value="1"/>
</dbReference>
<evidence type="ECO:0000256" key="17">
    <source>
        <dbReference type="ARBA" id="ARBA00080126"/>
    </source>
</evidence>
<keyword evidence="6 18" id="KW-0479">Metal-binding</keyword>
<dbReference type="Gene3D" id="3.30.70.100">
    <property type="match status" value="3"/>
</dbReference>
<evidence type="ECO:0000313" key="21">
    <source>
        <dbReference type="Proteomes" id="UP000054251"/>
    </source>
</evidence>
<dbReference type="InterPro" id="IPR036412">
    <property type="entry name" value="HAD-like_sf"/>
</dbReference>
<reference evidence="20 21" key="1">
    <citation type="submission" date="2015-11" db="EMBL/GenBank/DDBJ databases">
        <title>The genome of Debaryomyces fabryi.</title>
        <authorList>
            <person name="Tafer H."/>
            <person name="Lopandic K."/>
        </authorList>
    </citation>
    <scope>NUCLEOTIDE SEQUENCE [LARGE SCALE GENOMIC DNA]</scope>
    <source>
        <strain evidence="20 21">CBS 789</strain>
    </source>
</reference>
<dbReference type="InterPro" id="IPR001757">
    <property type="entry name" value="P_typ_ATPase"/>
</dbReference>
<keyword evidence="10 18" id="KW-0067">ATP-binding</keyword>
<dbReference type="CDD" id="cd02094">
    <property type="entry name" value="P-type_ATPase_Cu-like"/>
    <property type="match status" value="1"/>
</dbReference>
<evidence type="ECO:0000256" key="15">
    <source>
        <dbReference type="ARBA" id="ARBA00023065"/>
    </source>
</evidence>
<dbReference type="SFLD" id="SFLDS00003">
    <property type="entry name" value="Haloacid_Dehalogenase"/>
    <property type="match status" value="1"/>
</dbReference>
<dbReference type="InterPro" id="IPR036163">
    <property type="entry name" value="HMA_dom_sf"/>
</dbReference>
<evidence type="ECO:0000259" key="19">
    <source>
        <dbReference type="PROSITE" id="PS50846"/>
    </source>
</evidence>
<keyword evidence="8 18" id="KW-0547">Nucleotide-binding</keyword>
<evidence type="ECO:0000256" key="5">
    <source>
        <dbReference type="ARBA" id="ARBA00022692"/>
    </source>
</evidence>
<comment type="similarity">
    <text evidence="2 18">Belongs to the cation transport ATPase (P-type) (TC 3.A.3) family. Type IB subfamily.</text>
</comment>
<dbReference type="PRINTS" id="PR00119">
    <property type="entry name" value="CATATPASE"/>
</dbReference>
<keyword evidence="7" id="KW-0677">Repeat</keyword>
<dbReference type="SUPFAM" id="SSF81653">
    <property type="entry name" value="Calcium ATPase, transduction domain A"/>
    <property type="match status" value="1"/>
</dbReference>
<dbReference type="GO" id="GO:0016020">
    <property type="term" value="C:membrane"/>
    <property type="evidence" value="ECO:0007669"/>
    <property type="project" value="UniProtKB-SubCell"/>
</dbReference>
<keyword evidence="5 18" id="KW-0812">Transmembrane</keyword>
<sequence>MSSIALFHVSGMTCGACTASVTEALTNKTGVENASVSLITEEAKIKYDENKINSSELKEAIEDCGFDAILTKNNISSDSGVSLYITKVSIQGMTCGSCSASITEAIEKLEGVEKVSISLMTSEGSITHSGVSDASIIETIENCGFDIQVTSTIPVDSGSEKSPIIITNLSISGMTCGACSASITNALENNENILEVSVSLLTEQAVVKHRDTIATTNIKEIIEDCGFECTVESSEIEHLSLGKHEEYEEEQITMQIFGINEHTDLTDLQYNIEALLANYPAVTDFQLAFKDSFNNNTNGPIISDANTSTIQAIRSRDNLEIYEENGNFIDELSVVYNSSLLGIRELVDALNNLTDEIKFIVVNSVDQSSASQLRLLSRVKDIQYWKSNLTHCLIFGVPVILISYSQNLEIWRKLVIFPGLYLISIIQFALTSHVQFYLGAVFNKKFIQFIKNKGKNATMDVLVCISTLISFIFSLFSIVMSVWSGQTNKPPKLLFDTTCMLFTFISFGKWLENKAKGSTSTALSKLLSLTPTNCTIVIDVDKYEEFLKSQNVESDNKLNSDAIIDLPTRNIAIDLIEENDIAIVLPGGKVPADGVIVLGETEIDESLITGESLPVIKNKGDQVIGGSINGPDLIHIRVLRTGKKSQLQQIINLVKESQVNKAPVQRFADYIAARFVPTVLILATITFSFWIIVCYVTHKETATLPSIFQKEMNGKFFVCLKLGISVVVVACPCALGLAAPTAVMVGTGVGATNGVLIKGGDVLEKANDINIILFDKTGTLTTGDMSVSNSKQILSGSLTLSDWWNLVGSVEANSEHPVGKGIVNAAKRNLNLTFEGDAFNTTIHDFKVLTGLGIRATIKLPNIQDNSFTVYIGNGRMIEREFTDLKPTLNEHLSSTLENSTNTLAHVIINNKYSGYMELSDTLEPHTREVIDYLQFQKNYKVGIITGDQKGAAMKVGKELGIPPCNIFSEVLPIHKDKVIVDLKKKFGGDGNVGIAFIGDGINDAPALAQADIGMAISSGTDIAIESADIVLIGNGQGQRSHLFGVPTALDISHATFTRIKMNFLWAAIYNIIMLPFAMGCFLPLNIMLPPAAAACAMALSSVSVVISSLLLKKWKPPKIINHDAQYKSDIENEIGTGFSLKDSTIEEFNRTKRTGNITRFLRMLNKLKRRNPSNAYTYEMLPTA</sequence>
<feature type="domain" description="HMA" evidence="19">
    <location>
        <begin position="3"/>
        <end position="69"/>
    </location>
</feature>
<keyword evidence="16 18" id="KW-0472">Membrane</keyword>
<dbReference type="PROSITE" id="PS01047">
    <property type="entry name" value="HMA_1"/>
    <property type="match status" value="3"/>
</dbReference>
<dbReference type="FunFam" id="3.30.70.100:FF:000001">
    <property type="entry name" value="ATPase copper transporting beta"/>
    <property type="match status" value="2"/>
</dbReference>
<dbReference type="GO" id="GO:0005524">
    <property type="term" value="F:ATP binding"/>
    <property type="evidence" value="ECO:0007669"/>
    <property type="project" value="UniProtKB-UniRule"/>
</dbReference>
<dbReference type="InterPro" id="IPR059000">
    <property type="entry name" value="ATPase_P-type_domA"/>
</dbReference>
<evidence type="ECO:0000256" key="8">
    <source>
        <dbReference type="ARBA" id="ARBA00022741"/>
    </source>
</evidence>
<dbReference type="SFLD" id="SFLDF00027">
    <property type="entry name" value="p-type_atpase"/>
    <property type="match status" value="1"/>
</dbReference>
<evidence type="ECO:0000256" key="9">
    <source>
        <dbReference type="ARBA" id="ARBA00022796"/>
    </source>
</evidence>
<keyword evidence="9" id="KW-0187">Copper transport</keyword>
<dbReference type="GO" id="GO:0030003">
    <property type="term" value="P:intracellular monoatomic cation homeostasis"/>
    <property type="evidence" value="ECO:0007669"/>
    <property type="project" value="UniProtKB-ARBA"/>
</dbReference>
<dbReference type="PANTHER" id="PTHR43520:SF8">
    <property type="entry name" value="P-TYPE CU(+) TRANSPORTER"/>
    <property type="match status" value="1"/>
</dbReference>
<dbReference type="SUPFAM" id="SSF56784">
    <property type="entry name" value="HAD-like"/>
    <property type="match status" value="1"/>
</dbReference>
<dbReference type="Proteomes" id="UP000054251">
    <property type="component" value="Unassembled WGS sequence"/>
</dbReference>
<dbReference type="AlphaFoldDB" id="A0A0V1Q4Q0"/>
<evidence type="ECO:0000256" key="6">
    <source>
        <dbReference type="ARBA" id="ARBA00022723"/>
    </source>
</evidence>
<dbReference type="NCBIfam" id="TIGR01494">
    <property type="entry name" value="ATPase_P-type"/>
    <property type="match status" value="2"/>
</dbReference>
<comment type="subcellular location">
    <subcellularLocation>
        <location evidence="1">Endomembrane system</location>
        <topology evidence="1">Multi-pass membrane protein</topology>
    </subcellularLocation>
    <subcellularLocation>
        <location evidence="18">Membrane</location>
    </subcellularLocation>
</comment>
<dbReference type="OrthoDB" id="432719at2759"/>
<keyword evidence="11" id="KW-0460">Magnesium</keyword>
<dbReference type="Pfam" id="PF00403">
    <property type="entry name" value="HMA"/>
    <property type="match status" value="3"/>
</dbReference>
<feature type="domain" description="HMA" evidence="19">
    <location>
        <begin position="165"/>
        <end position="230"/>
    </location>
</feature>
<dbReference type="SUPFAM" id="SSF81665">
    <property type="entry name" value="Calcium ATPase, transmembrane domain M"/>
    <property type="match status" value="1"/>
</dbReference>
<feature type="transmembrane region" description="Helical" evidence="18">
    <location>
        <begin position="493"/>
        <end position="511"/>
    </location>
</feature>
<dbReference type="PROSITE" id="PS00154">
    <property type="entry name" value="ATPASE_E1_E2"/>
    <property type="match status" value="1"/>
</dbReference>
<dbReference type="FunFam" id="2.70.150.10:FF:000002">
    <property type="entry name" value="Copper-transporting ATPase 1, putative"/>
    <property type="match status" value="1"/>
</dbReference>
<feature type="transmembrane region" description="Helical" evidence="18">
    <location>
        <begin position="675"/>
        <end position="698"/>
    </location>
</feature>
<evidence type="ECO:0000256" key="11">
    <source>
        <dbReference type="ARBA" id="ARBA00022842"/>
    </source>
</evidence>
<dbReference type="InterPro" id="IPR023299">
    <property type="entry name" value="ATPase_P-typ_cyto_dom_N"/>
</dbReference>
<accession>A0A0V1Q4Q0</accession>
<dbReference type="PANTHER" id="PTHR43520">
    <property type="entry name" value="ATP7, ISOFORM B"/>
    <property type="match status" value="1"/>
</dbReference>
<dbReference type="Pfam" id="PF00702">
    <property type="entry name" value="Hydrolase"/>
    <property type="match status" value="1"/>
</dbReference>
<name>A0A0V1Q4Q0_9ASCO</name>
<evidence type="ECO:0000256" key="16">
    <source>
        <dbReference type="ARBA" id="ARBA00023136"/>
    </source>
</evidence>
<keyword evidence="12" id="KW-1278">Translocase</keyword>
<protein>
    <recommendedName>
        <fullName evidence="3">P-type Cu(+) transporter</fullName>
        <ecNumber evidence="3">7.2.2.8</ecNumber>
    </recommendedName>
    <alternativeName>
        <fullName evidence="17">Cu(2+)-ATPase</fullName>
    </alternativeName>
</protein>
<dbReference type="SFLD" id="SFLDG00002">
    <property type="entry name" value="C1.7:_P-type_atpase_like"/>
    <property type="match status" value="1"/>
</dbReference>
<evidence type="ECO:0000256" key="1">
    <source>
        <dbReference type="ARBA" id="ARBA00004127"/>
    </source>
</evidence>
<dbReference type="PROSITE" id="PS50846">
    <property type="entry name" value="HMA_2"/>
    <property type="match status" value="3"/>
</dbReference>
<evidence type="ECO:0000256" key="14">
    <source>
        <dbReference type="ARBA" id="ARBA00023008"/>
    </source>
</evidence>
<dbReference type="EC" id="7.2.2.8" evidence="3"/>
<evidence type="ECO:0000256" key="18">
    <source>
        <dbReference type="RuleBase" id="RU362081"/>
    </source>
</evidence>
<evidence type="ECO:0000256" key="7">
    <source>
        <dbReference type="ARBA" id="ARBA00022737"/>
    </source>
</evidence>
<dbReference type="InterPro" id="IPR044492">
    <property type="entry name" value="P_typ_ATPase_HD_dom"/>
</dbReference>
<dbReference type="GO" id="GO:0043682">
    <property type="term" value="F:P-type divalent copper transporter activity"/>
    <property type="evidence" value="ECO:0007669"/>
    <property type="project" value="TreeGrafter"/>
</dbReference>
<dbReference type="InterPro" id="IPR023298">
    <property type="entry name" value="ATPase_P-typ_TM_dom_sf"/>
</dbReference>
<evidence type="ECO:0000256" key="2">
    <source>
        <dbReference type="ARBA" id="ARBA00006024"/>
    </source>
</evidence>
<feature type="transmembrane region" description="Helical" evidence="18">
    <location>
        <begin position="718"/>
        <end position="738"/>
    </location>
</feature>
<dbReference type="InterPro" id="IPR017969">
    <property type="entry name" value="Heavy-metal-associated_CS"/>
</dbReference>
<keyword evidence="21" id="KW-1185">Reference proteome</keyword>
<feature type="transmembrane region" description="Helical" evidence="18">
    <location>
        <begin position="1064"/>
        <end position="1085"/>
    </location>
</feature>
<dbReference type="GO" id="GO:0016887">
    <property type="term" value="F:ATP hydrolysis activity"/>
    <property type="evidence" value="ECO:0007669"/>
    <property type="project" value="InterPro"/>
</dbReference>
<dbReference type="GO" id="GO:0055070">
    <property type="term" value="P:copper ion homeostasis"/>
    <property type="evidence" value="ECO:0007669"/>
    <property type="project" value="TreeGrafter"/>
</dbReference>
<dbReference type="Gene3D" id="3.40.1110.10">
    <property type="entry name" value="Calcium-transporting ATPase, cytoplasmic domain N"/>
    <property type="match status" value="1"/>
</dbReference>
<dbReference type="SUPFAM" id="SSF55008">
    <property type="entry name" value="HMA, heavy metal-associated domain"/>
    <property type="match status" value="3"/>
</dbReference>
<dbReference type="PRINTS" id="PR00942">
    <property type="entry name" value="CUATPASEI"/>
</dbReference>
<feature type="transmembrane region" description="Helical" evidence="18">
    <location>
        <begin position="461"/>
        <end position="481"/>
    </location>
</feature>
<organism evidence="20 21">
    <name type="scientific">Debaryomyces fabryi</name>
    <dbReference type="NCBI Taxonomy" id="58627"/>
    <lineage>
        <taxon>Eukaryota</taxon>
        <taxon>Fungi</taxon>
        <taxon>Dikarya</taxon>
        <taxon>Ascomycota</taxon>
        <taxon>Saccharomycotina</taxon>
        <taxon>Pichiomycetes</taxon>
        <taxon>Debaryomycetaceae</taxon>
        <taxon>Debaryomyces</taxon>
    </lineage>
</organism>
<evidence type="ECO:0000256" key="12">
    <source>
        <dbReference type="ARBA" id="ARBA00022967"/>
    </source>
</evidence>
<dbReference type="InterPro" id="IPR006122">
    <property type="entry name" value="HMA_Cu_ion-bd"/>
</dbReference>
<comment type="caution">
    <text evidence="20">The sequence shown here is derived from an EMBL/GenBank/DDBJ whole genome shotgun (WGS) entry which is preliminary data.</text>
</comment>